<accession>A0AAN6PLU2</accession>
<evidence type="ECO:0000313" key="3">
    <source>
        <dbReference type="Proteomes" id="UP001303115"/>
    </source>
</evidence>
<keyword evidence="3" id="KW-1185">Reference proteome</keyword>
<comment type="caution">
    <text evidence="2">The sequence shown here is derived from an EMBL/GenBank/DDBJ whole genome shotgun (WGS) entry which is preliminary data.</text>
</comment>
<evidence type="ECO:0000256" key="1">
    <source>
        <dbReference type="SAM" id="MobiDB-lite"/>
    </source>
</evidence>
<evidence type="ECO:0000313" key="2">
    <source>
        <dbReference type="EMBL" id="KAK4043316.1"/>
    </source>
</evidence>
<dbReference type="Proteomes" id="UP001303115">
    <property type="component" value="Unassembled WGS sequence"/>
</dbReference>
<reference evidence="3" key="1">
    <citation type="journal article" date="2023" name="Mol. Phylogenet. Evol.">
        <title>Genome-scale phylogeny and comparative genomics of the fungal order Sordariales.</title>
        <authorList>
            <person name="Hensen N."/>
            <person name="Bonometti L."/>
            <person name="Westerberg I."/>
            <person name="Brannstrom I.O."/>
            <person name="Guillou S."/>
            <person name="Cros-Aarteil S."/>
            <person name="Calhoun S."/>
            <person name="Haridas S."/>
            <person name="Kuo A."/>
            <person name="Mondo S."/>
            <person name="Pangilinan J."/>
            <person name="Riley R."/>
            <person name="LaButti K."/>
            <person name="Andreopoulos B."/>
            <person name="Lipzen A."/>
            <person name="Chen C."/>
            <person name="Yan M."/>
            <person name="Daum C."/>
            <person name="Ng V."/>
            <person name="Clum A."/>
            <person name="Steindorff A."/>
            <person name="Ohm R.A."/>
            <person name="Martin F."/>
            <person name="Silar P."/>
            <person name="Natvig D.O."/>
            <person name="Lalanne C."/>
            <person name="Gautier V."/>
            <person name="Ament-Velasquez S.L."/>
            <person name="Kruys A."/>
            <person name="Hutchinson M.I."/>
            <person name="Powell A.J."/>
            <person name="Barry K."/>
            <person name="Miller A.N."/>
            <person name="Grigoriev I.V."/>
            <person name="Debuchy R."/>
            <person name="Gladieux P."/>
            <person name="Hiltunen Thoren M."/>
            <person name="Johannesson H."/>
        </authorList>
    </citation>
    <scope>NUCLEOTIDE SEQUENCE [LARGE SCALE GENOMIC DNA]</scope>
    <source>
        <strain evidence="3">CBS 284.82</strain>
    </source>
</reference>
<feature type="compositionally biased region" description="Pro residues" evidence="1">
    <location>
        <begin position="145"/>
        <end position="155"/>
    </location>
</feature>
<dbReference type="EMBL" id="MU854329">
    <property type="protein sequence ID" value="KAK4043316.1"/>
    <property type="molecule type" value="Genomic_DNA"/>
</dbReference>
<name>A0AAN6PLU2_9PEZI</name>
<sequence>MYSYPLPVPGWDDDGEVRVSPELANTSSDYMYRQRATARTTSPGTAPIQADVTIREQRSTVLKFGNTEIQDEDGAEMYITPGGGNPGIWAAGRDRRSSYIAPDDGRTSVNVEDCGQPPNTSSSSVSVPAMEPRDAPESLDFMPPLGVPSKPPRPVQTPGSWVPTSSSPSWPGATAPHNYDYPPDNYDYLQHNYDYPPHSYDSPAQLRLTLRLTSPPRPVFSSREQHQVDRGPRPPSPRPPTPPNRDDDPGAGGEGGGFSG</sequence>
<gene>
    <name evidence="2" type="ORF">C8A01DRAFT_32636</name>
</gene>
<proteinExistence type="predicted"/>
<feature type="region of interest" description="Disordered" evidence="1">
    <location>
        <begin position="73"/>
        <end position="260"/>
    </location>
</feature>
<feature type="compositionally biased region" description="Low complexity" evidence="1">
    <location>
        <begin position="157"/>
        <end position="188"/>
    </location>
</feature>
<protein>
    <submittedName>
        <fullName evidence="2">Uncharacterized protein</fullName>
    </submittedName>
</protein>
<feature type="compositionally biased region" description="Gly residues" evidence="1">
    <location>
        <begin position="250"/>
        <end position="260"/>
    </location>
</feature>
<feature type="compositionally biased region" description="Pro residues" evidence="1">
    <location>
        <begin position="233"/>
        <end position="243"/>
    </location>
</feature>
<dbReference type="AlphaFoldDB" id="A0AAN6PLU2"/>
<feature type="compositionally biased region" description="Basic and acidic residues" evidence="1">
    <location>
        <begin position="223"/>
        <end position="232"/>
    </location>
</feature>
<organism evidence="2 3">
    <name type="scientific">Parachaetomium inaequale</name>
    <dbReference type="NCBI Taxonomy" id="2588326"/>
    <lineage>
        <taxon>Eukaryota</taxon>
        <taxon>Fungi</taxon>
        <taxon>Dikarya</taxon>
        <taxon>Ascomycota</taxon>
        <taxon>Pezizomycotina</taxon>
        <taxon>Sordariomycetes</taxon>
        <taxon>Sordariomycetidae</taxon>
        <taxon>Sordariales</taxon>
        <taxon>Chaetomiaceae</taxon>
        <taxon>Parachaetomium</taxon>
    </lineage>
</organism>